<dbReference type="Pfam" id="PF03606">
    <property type="entry name" value="DcuC"/>
    <property type="match status" value="1"/>
</dbReference>
<evidence type="ECO:0000256" key="2">
    <source>
        <dbReference type="ARBA" id="ARBA00005275"/>
    </source>
</evidence>
<protein>
    <submittedName>
        <fullName evidence="8">C4-dicarboxylate ABC transporter</fullName>
    </submittedName>
</protein>
<dbReference type="AlphaFoldDB" id="A0A6I3S4I2"/>
<proteinExistence type="inferred from homology"/>
<evidence type="ECO:0000256" key="5">
    <source>
        <dbReference type="ARBA" id="ARBA00022692"/>
    </source>
</evidence>
<dbReference type="PANTHER" id="PTHR42002">
    <property type="entry name" value="ANAEROBIC C4-DICARBOXYLATE TRANSPORTER DCUC-RELATED"/>
    <property type="match status" value="1"/>
</dbReference>
<keyword evidence="4" id="KW-1003">Cell membrane</keyword>
<dbReference type="InterPro" id="IPR004669">
    <property type="entry name" value="C4_dicarb_anaerob_car"/>
</dbReference>
<dbReference type="EMBL" id="WNCL01000088">
    <property type="protein sequence ID" value="MTU44496.1"/>
    <property type="molecule type" value="Genomic_DNA"/>
</dbReference>
<keyword evidence="6" id="KW-1133">Transmembrane helix</keyword>
<evidence type="ECO:0000256" key="1">
    <source>
        <dbReference type="ARBA" id="ARBA00004651"/>
    </source>
</evidence>
<comment type="caution">
    <text evidence="8">The sequence shown here is derived from an EMBL/GenBank/DDBJ whole genome shotgun (WGS) entry which is preliminary data.</text>
</comment>
<name>A0A6I3S4I2_9BURK</name>
<gene>
    <name evidence="8" type="ORF">GMD42_13100</name>
</gene>
<dbReference type="InterPro" id="IPR018385">
    <property type="entry name" value="C4_dicarb_anaerob_car-like"/>
</dbReference>
<organism evidence="8 9">
    <name type="scientific">Parasutterella excrementihominis</name>
    <dbReference type="NCBI Taxonomy" id="487175"/>
    <lineage>
        <taxon>Bacteria</taxon>
        <taxon>Pseudomonadati</taxon>
        <taxon>Pseudomonadota</taxon>
        <taxon>Betaproteobacteria</taxon>
        <taxon>Burkholderiales</taxon>
        <taxon>Sutterellaceae</taxon>
        <taxon>Parasutterella</taxon>
    </lineage>
</organism>
<dbReference type="GO" id="GO:0005886">
    <property type="term" value="C:plasma membrane"/>
    <property type="evidence" value="ECO:0007669"/>
    <property type="project" value="UniProtKB-SubCell"/>
</dbReference>
<dbReference type="GeneID" id="43348068"/>
<evidence type="ECO:0000256" key="6">
    <source>
        <dbReference type="ARBA" id="ARBA00022989"/>
    </source>
</evidence>
<dbReference type="RefSeq" id="WP_008810560.1">
    <property type="nucleotide sequence ID" value="NZ_CANTVY010000039.1"/>
</dbReference>
<sequence>MTWTFWAAIVVVIATVYALIKRYETRLVLLTSGFVMAFISLQPMIAFKQFDKSMTNGSLIIAICSALGFAAVISLTKCDVHLVSLLMRPLKKLGVFLLPSCMIVTSVIATAIPSMAGLSAAVGPTMIPIMIRSGFKPAIAAAAVGGCMMPAYLNPGVSHNPFISKLASMEIMQFIGAHATTTVTMGLISIVVITITCFAFGDFKRGKAAVEEAVEVASNEIEHPNILFAIAPIVPVVLLVCASIWFPQLKMSVATAMLIGTFYALVVTRSNPEEVTKKFFAGMGNGYAKILGIIIAAGVFAAGLRAAGVIEVFVQYLTHSNEVAKIGGAFGPFFLAVLTGSGDAAAFAFNEAVTPHAPTFGMTIDGLGYLAMMAAGIGRQASPLAGGIILLSGIAGVSPVEVVKRTAPAAVVMVLTLYFLV</sequence>
<reference evidence="8 9" key="1">
    <citation type="journal article" date="2019" name="Nat. Med.">
        <title>A library of human gut bacterial isolates paired with longitudinal multiomics data enables mechanistic microbiome research.</title>
        <authorList>
            <person name="Poyet M."/>
            <person name="Groussin M."/>
            <person name="Gibbons S.M."/>
            <person name="Avila-Pacheco J."/>
            <person name="Jiang X."/>
            <person name="Kearney S.M."/>
            <person name="Perrotta A.R."/>
            <person name="Berdy B."/>
            <person name="Zhao S."/>
            <person name="Lieberman T.D."/>
            <person name="Swanson P.K."/>
            <person name="Smith M."/>
            <person name="Roesemann S."/>
            <person name="Alexander J.E."/>
            <person name="Rich S.A."/>
            <person name="Livny J."/>
            <person name="Vlamakis H."/>
            <person name="Clish C."/>
            <person name="Bullock K."/>
            <person name="Deik A."/>
            <person name="Scott J."/>
            <person name="Pierce K.A."/>
            <person name="Xavier R.J."/>
            <person name="Alm E.J."/>
        </authorList>
    </citation>
    <scope>NUCLEOTIDE SEQUENCE [LARGE SCALE GENOMIC DNA]</scope>
    <source>
        <strain evidence="8 9">BIOML-A2</strain>
    </source>
</reference>
<evidence type="ECO:0000256" key="7">
    <source>
        <dbReference type="ARBA" id="ARBA00023136"/>
    </source>
</evidence>
<keyword evidence="5" id="KW-0812">Transmembrane</keyword>
<evidence type="ECO:0000313" key="8">
    <source>
        <dbReference type="EMBL" id="MTU44496.1"/>
    </source>
</evidence>
<evidence type="ECO:0000256" key="4">
    <source>
        <dbReference type="ARBA" id="ARBA00022475"/>
    </source>
</evidence>
<dbReference type="NCBIfam" id="NF037994">
    <property type="entry name" value="DcuC_1"/>
    <property type="match status" value="1"/>
</dbReference>
<evidence type="ECO:0000256" key="3">
    <source>
        <dbReference type="ARBA" id="ARBA00022448"/>
    </source>
</evidence>
<dbReference type="GO" id="GO:0015556">
    <property type="term" value="F:C4-dicarboxylate transmembrane transporter activity"/>
    <property type="evidence" value="ECO:0007669"/>
    <property type="project" value="InterPro"/>
</dbReference>
<dbReference type="PANTHER" id="PTHR42002:SF2">
    <property type="entry name" value="ANAEROBIC C4-DICARBOXYLATE TRANSPORTER DCUC-RELATED"/>
    <property type="match status" value="1"/>
</dbReference>
<dbReference type="Proteomes" id="UP000462362">
    <property type="component" value="Unassembled WGS sequence"/>
</dbReference>
<comment type="subcellular location">
    <subcellularLocation>
        <location evidence="1">Cell membrane</location>
        <topology evidence="1">Multi-pass membrane protein</topology>
    </subcellularLocation>
</comment>
<keyword evidence="3" id="KW-0813">Transport</keyword>
<accession>A0A6I3S4I2</accession>
<keyword evidence="7" id="KW-0472">Membrane</keyword>
<comment type="similarity">
    <text evidence="2">Belongs to the DcuC/DcuD transporter (TC 2.A.61) family.</text>
</comment>
<evidence type="ECO:0000313" key="9">
    <source>
        <dbReference type="Proteomes" id="UP000462362"/>
    </source>
</evidence>